<name>A0ABW8XZM8_9FLAO</name>
<proteinExistence type="predicted"/>
<dbReference type="Gene3D" id="3.30.9.10">
    <property type="entry name" value="D-Amino Acid Oxidase, subunit A, domain 2"/>
    <property type="match status" value="1"/>
</dbReference>
<dbReference type="PANTHER" id="PTHR13847">
    <property type="entry name" value="SARCOSINE DEHYDROGENASE-RELATED"/>
    <property type="match status" value="1"/>
</dbReference>
<reference evidence="6 7" key="1">
    <citation type="submission" date="2024-06" db="EMBL/GenBank/DDBJ databases">
        <authorList>
            <person name="Kaempfer P."/>
            <person name="Viver T."/>
        </authorList>
    </citation>
    <scope>NUCLEOTIDE SEQUENCE [LARGE SCALE GENOMIC DNA]</scope>
    <source>
        <strain evidence="6 7">ST-37</strain>
    </source>
</reference>
<dbReference type="InterPro" id="IPR017941">
    <property type="entry name" value="Rieske_2Fe-2S"/>
</dbReference>
<keyword evidence="1" id="KW-0001">2Fe-2S</keyword>
<keyword evidence="3" id="KW-0408">Iron</keyword>
<keyword evidence="2" id="KW-0479">Metal-binding</keyword>
<evidence type="ECO:0000256" key="2">
    <source>
        <dbReference type="ARBA" id="ARBA00022723"/>
    </source>
</evidence>
<dbReference type="Gene3D" id="3.50.50.60">
    <property type="entry name" value="FAD/NAD(P)-binding domain"/>
    <property type="match status" value="1"/>
</dbReference>
<evidence type="ECO:0000256" key="4">
    <source>
        <dbReference type="ARBA" id="ARBA00023014"/>
    </source>
</evidence>
<evidence type="ECO:0000256" key="3">
    <source>
        <dbReference type="ARBA" id="ARBA00023004"/>
    </source>
</evidence>
<protein>
    <submittedName>
        <fullName evidence="6">FAD-dependent oxidoreductase</fullName>
    </submittedName>
</protein>
<evidence type="ECO:0000256" key="1">
    <source>
        <dbReference type="ARBA" id="ARBA00022714"/>
    </source>
</evidence>
<evidence type="ECO:0000259" key="5">
    <source>
        <dbReference type="PROSITE" id="PS51296"/>
    </source>
</evidence>
<dbReference type="InterPro" id="IPR036922">
    <property type="entry name" value="Rieske_2Fe-2S_sf"/>
</dbReference>
<sequence>MFRDGARKSMWQEEIKRFSADENINEKNFDVIIVGGGITGVSTALELQKRGKKCLLIEASNIGFGTTGGTTAHLNTFFDTTFDEAINDFGEDQAKLLANVGTEAIEIIQENISQYQIDCDFEKKIGYIFALDEKQNNKLEKMVEAAEKVGINMKFCNGVSFPVSFVSVASVSDQAQFHPIKYIKKLAEVFISLGGSILEDCTCISHSEEENSITVETSKGNFNAENLVYATHIPPGVNVLHLMAAPYRSYVIAFEIENNKYSEELMYDLYDPYRYYRTHVVNDQKLLIAGGEDHKTGHEEDTGICFSNLENYVRKYFNVGAAVYSWSSQYYEPVDGMPYIGKLPGSKGNIYAATGFRGNGMIFGTISSKVISDLITENKNKYKKLFDPGRIKPVAGFTSFVKENTTSATDFIKDKLFKEKISSLAELNDGEAKVVKYEGGSYAIYKETEGKTHVLKSTCPHTYCDVRWNSAEKSWDCPCHGSRFAINGKLLNAPSTDGLQRIYFNENEDKENI</sequence>
<organism evidence="6 7">
    <name type="scientific">Chryseobacterium terrae</name>
    <dbReference type="NCBI Taxonomy" id="3163299"/>
    <lineage>
        <taxon>Bacteria</taxon>
        <taxon>Pseudomonadati</taxon>
        <taxon>Bacteroidota</taxon>
        <taxon>Flavobacteriia</taxon>
        <taxon>Flavobacteriales</taxon>
        <taxon>Weeksellaceae</taxon>
        <taxon>Chryseobacterium group</taxon>
        <taxon>Chryseobacterium</taxon>
    </lineage>
</organism>
<dbReference type="Gene3D" id="2.102.10.10">
    <property type="entry name" value="Rieske [2Fe-2S] iron-sulphur domain"/>
    <property type="match status" value="1"/>
</dbReference>
<keyword evidence="7" id="KW-1185">Reference proteome</keyword>
<dbReference type="SUPFAM" id="SSF51905">
    <property type="entry name" value="FAD/NAD(P)-binding domain"/>
    <property type="match status" value="1"/>
</dbReference>
<dbReference type="RefSeq" id="WP_408086705.1">
    <property type="nucleotide sequence ID" value="NZ_JBELPY010000001.1"/>
</dbReference>
<dbReference type="InterPro" id="IPR006076">
    <property type="entry name" value="FAD-dep_OxRdtase"/>
</dbReference>
<dbReference type="Proteomes" id="UP001629058">
    <property type="component" value="Unassembled WGS sequence"/>
</dbReference>
<dbReference type="PROSITE" id="PS51296">
    <property type="entry name" value="RIESKE"/>
    <property type="match status" value="1"/>
</dbReference>
<feature type="domain" description="Rieske" evidence="5">
    <location>
        <begin position="419"/>
        <end position="513"/>
    </location>
</feature>
<accession>A0ABW8XZM8</accession>
<evidence type="ECO:0000313" key="7">
    <source>
        <dbReference type="Proteomes" id="UP001629058"/>
    </source>
</evidence>
<dbReference type="PANTHER" id="PTHR13847:SF274">
    <property type="entry name" value="RIESKE 2FE-2S IRON-SULFUR PROTEIN YHFW-RELATED"/>
    <property type="match status" value="1"/>
</dbReference>
<dbReference type="Pfam" id="PF00355">
    <property type="entry name" value="Rieske"/>
    <property type="match status" value="1"/>
</dbReference>
<dbReference type="SUPFAM" id="SSF50022">
    <property type="entry name" value="ISP domain"/>
    <property type="match status" value="1"/>
</dbReference>
<gene>
    <name evidence="6" type="ORF">ABS765_01120</name>
</gene>
<keyword evidence="4" id="KW-0411">Iron-sulfur</keyword>
<evidence type="ECO:0000313" key="6">
    <source>
        <dbReference type="EMBL" id="MFL9832625.1"/>
    </source>
</evidence>
<dbReference type="EMBL" id="JBELPY010000001">
    <property type="protein sequence ID" value="MFL9832625.1"/>
    <property type="molecule type" value="Genomic_DNA"/>
</dbReference>
<dbReference type="Pfam" id="PF01266">
    <property type="entry name" value="DAO"/>
    <property type="match status" value="1"/>
</dbReference>
<comment type="caution">
    <text evidence="6">The sequence shown here is derived from an EMBL/GenBank/DDBJ whole genome shotgun (WGS) entry which is preliminary data.</text>
</comment>
<dbReference type="InterPro" id="IPR036188">
    <property type="entry name" value="FAD/NAD-bd_sf"/>
</dbReference>